<evidence type="ECO:0000313" key="2">
    <source>
        <dbReference type="Proteomes" id="UP001230649"/>
    </source>
</evidence>
<keyword evidence="2" id="KW-1185">Reference proteome</keyword>
<dbReference type="EMBL" id="JASBWS010000184">
    <property type="protein sequence ID" value="KAJ9092083.1"/>
    <property type="molecule type" value="Genomic_DNA"/>
</dbReference>
<sequence length="479" mass="54680">MSEMFTPAGPGAAINSPVSVRDSHTLICTYRIPVSSLQTAAKLPIELIISISEYLAGSHCYRSLARLNVISRAVHEETLPVMFETLIWDTREKWWILDRGRVPQGWGYVKYLVVHEVNLEYLDHYLNAISPRRSFESSKRLKTIFPRIPMLIVKSQPKLNMRFRLNPIISISINLYKPVNTHTFLTVTETHANNRQTIFFGAPSREPENAYIRPSPRPIALPDDWEGKHHRGPDFTLKLTNRNAFDLLRAVAKGWPSADDSDTDPEDWSSDDGSSTDMGLDGSDLKRVNLKASRSKDQITKELRIEETFKSLLQIIPQRKDESGLYDFEISCNIAELQEMSTWIPHHLKEHLKISVRSKDGVNRTKLQRCMIIMAENYLLNWRRLGPITPNTIVLCVQFTLADGGSSRQNGAEVRIAANLTSLPAASNDNVERQFPTRNQTQGGFELVISKFNEPDWDSESDSEDEPQEEVLFRKTYRT</sequence>
<comment type="caution">
    <text evidence="1">The sequence shown here is derived from an EMBL/GenBank/DDBJ whole genome shotgun (WGS) entry which is preliminary data.</text>
</comment>
<protein>
    <submittedName>
        <fullName evidence="1">Uncharacterized protein</fullName>
    </submittedName>
</protein>
<name>A0ACC2UZ17_9TREE</name>
<proteinExistence type="predicted"/>
<accession>A0ACC2UZ17</accession>
<dbReference type="Proteomes" id="UP001230649">
    <property type="component" value="Unassembled WGS sequence"/>
</dbReference>
<gene>
    <name evidence="1" type="ORF">QFC20_007465</name>
</gene>
<reference evidence="1" key="1">
    <citation type="submission" date="2023-04" db="EMBL/GenBank/DDBJ databases">
        <title>Draft Genome sequencing of Naganishia species isolated from polar environments using Oxford Nanopore Technology.</title>
        <authorList>
            <person name="Leo P."/>
            <person name="Venkateswaran K."/>
        </authorList>
    </citation>
    <scope>NUCLEOTIDE SEQUENCE</scope>
    <source>
        <strain evidence="1">MNA-CCFEE 5262</strain>
    </source>
</reference>
<organism evidence="1 2">
    <name type="scientific">Naganishia adeliensis</name>
    <dbReference type="NCBI Taxonomy" id="92952"/>
    <lineage>
        <taxon>Eukaryota</taxon>
        <taxon>Fungi</taxon>
        <taxon>Dikarya</taxon>
        <taxon>Basidiomycota</taxon>
        <taxon>Agaricomycotina</taxon>
        <taxon>Tremellomycetes</taxon>
        <taxon>Filobasidiales</taxon>
        <taxon>Filobasidiaceae</taxon>
        <taxon>Naganishia</taxon>
    </lineage>
</organism>
<evidence type="ECO:0000313" key="1">
    <source>
        <dbReference type="EMBL" id="KAJ9092083.1"/>
    </source>
</evidence>